<evidence type="ECO:0008006" key="3">
    <source>
        <dbReference type="Google" id="ProtNLM"/>
    </source>
</evidence>
<keyword evidence="2" id="KW-1185">Reference proteome</keyword>
<gene>
    <name evidence="1" type="ORF">bsdE14_28450</name>
</gene>
<dbReference type="Proteomes" id="UP001208567">
    <property type="component" value="Unassembled WGS sequence"/>
</dbReference>
<comment type="caution">
    <text evidence="1">The sequence shown here is derived from an EMBL/GenBank/DDBJ whole genome shotgun (WGS) entry which is preliminary data.</text>
</comment>
<evidence type="ECO:0000313" key="2">
    <source>
        <dbReference type="Proteomes" id="UP001208567"/>
    </source>
</evidence>
<dbReference type="RefSeq" id="WP_264850730.1">
    <property type="nucleotide sequence ID" value="NZ_BRXR01000001.1"/>
</dbReference>
<protein>
    <recommendedName>
        <fullName evidence="3">Restriction endonuclease type IV Mrr domain-containing protein</fullName>
    </recommendedName>
</protein>
<evidence type="ECO:0000313" key="1">
    <source>
        <dbReference type="EMBL" id="GLC31435.1"/>
    </source>
</evidence>
<accession>A0ABQ5N8T0</accession>
<organism evidence="1 2">
    <name type="scientific">Clostridium omnivorum</name>
    <dbReference type="NCBI Taxonomy" id="1604902"/>
    <lineage>
        <taxon>Bacteria</taxon>
        <taxon>Bacillati</taxon>
        <taxon>Bacillota</taxon>
        <taxon>Clostridia</taxon>
        <taxon>Eubacteriales</taxon>
        <taxon>Clostridiaceae</taxon>
        <taxon>Clostridium</taxon>
    </lineage>
</organism>
<proteinExistence type="predicted"/>
<reference evidence="1 2" key="1">
    <citation type="journal article" date="2024" name="Int. J. Syst. Evol. Microbiol.">
        <title>Clostridium omnivorum sp. nov., isolated from anoxic soil under the treatment of reductive soil disinfestation.</title>
        <authorList>
            <person name="Ueki A."/>
            <person name="Tonouchi A."/>
            <person name="Kaku N."/>
            <person name="Honma S."/>
            <person name="Ueki K."/>
        </authorList>
    </citation>
    <scope>NUCLEOTIDE SEQUENCE [LARGE SCALE GENOMIC DNA]</scope>
    <source>
        <strain evidence="1 2">E14</strain>
    </source>
</reference>
<sequence length="158" mass="18684">MQRVFDSMYLKLRKEEIGKARFRLKTIKMDSVLQNITKSCWKFNLPYEIYLKTKDCVVIKLLGLSESVLIKYHNRDLVSISDINIFINEIDETSADRGIYITTGRFKVRKKYISLLEKEKNIVLEDGTSFIIEQLGIQGRVEEALKENRLKFYKYFPN</sequence>
<dbReference type="EMBL" id="BRXR01000001">
    <property type="protein sequence ID" value="GLC31435.1"/>
    <property type="molecule type" value="Genomic_DNA"/>
</dbReference>
<name>A0ABQ5N8T0_9CLOT</name>